<keyword evidence="2" id="KW-1185">Reference proteome</keyword>
<evidence type="ECO:0008006" key="3">
    <source>
        <dbReference type="Google" id="ProtNLM"/>
    </source>
</evidence>
<accession>A0A067MMK7</accession>
<dbReference type="HOGENOM" id="CLU_1239944_0_0_1"/>
<organism evidence="1 2">
    <name type="scientific">Botryobasidium botryosum (strain FD-172 SS1)</name>
    <dbReference type="NCBI Taxonomy" id="930990"/>
    <lineage>
        <taxon>Eukaryota</taxon>
        <taxon>Fungi</taxon>
        <taxon>Dikarya</taxon>
        <taxon>Basidiomycota</taxon>
        <taxon>Agaricomycotina</taxon>
        <taxon>Agaricomycetes</taxon>
        <taxon>Cantharellales</taxon>
        <taxon>Botryobasidiaceae</taxon>
        <taxon>Botryobasidium</taxon>
    </lineage>
</organism>
<dbReference type="EMBL" id="KL198026">
    <property type="protein sequence ID" value="KDQ16774.1"/>
    <property type="molecule type" value="Genomic_DNA"/>
</dbReference>
<sequence length="223" mass="23987">MKVRMVEEFHPGGGSPITDPSKIDVHMMGVGFGRDTSSGQTDPGGYPIPTDINPFLRLKEMVSGAMTPGFILTAQSITLGITAANSAGFDFVELQSSGTEWAAPYVSVAVPSAKITIPQTELLIDTGLDYSIVQAPQNVQPPCANNSNGGCRVANSQEVVLTMSGLQKPLYTFTTGGQNAPQSVLWRHHLHNGKPFINTGTYALREFDYLYDAKAGRLGFHFH</sequence>
<dbReference type="STRING" id="930990.A0A067MMK7"/>
<dbReference type="InParanoid" id="A0A067MMK7"/>
<dbReference type="OrthoDB" id="5291209at2759"/>
<dbReference type="Proteomes" id="UP000027195">
    <property type="component" value="Unassembled WGS sequence"/>
</dbReference>
<gene>
    <name evidence="1" type="ORF">BOTBODRAFT_240097</name>
</gene>
<dbReference type="AlphaFoldDB" id="A0A067MMK7"/>
<name>A0A067MMK7_BOTB1</name>
<evidence type="ECO:0000313" key="2">
    <source>
        <dbReference type="Proteomes" id="UP000027195"/>
    </source>
</evidence>
<reference evidence="2" key="1">
    <citation type="journal article" date="2014" name="Proc. Natl. Acad. Sci. U.S.A.">
        <title>Extensive sampling of basidiomycete genomes demonstrates inadequacy of the white-rot/brown-rot paradigm for wood decay fungi.</title>
        <authorList>
            <person name="Riley R."/>
            <person name="Salamov A.A."/>
            <person name="Brown D.W."/>
            <person name="Nagy L.G."/>
            <person name="Floudas D."/>
            <person name="Held B.W."/>
            <person name="Levasseur A."/>
            <person name="Lombard V."/>
            <person name="Morin E."/>
            <person name="Otillar R."/>
            <person name="Lindquist E.A."/>
            <person name="Sun H."/>
            <person name="LaButti K.M."/>
            <person name="Schmutz J."/>
            <person name="Jabbour D."/>
            <person name="Luo H."/>
            <person name="Baker S.E."/>
            <person name="Pisabarro A.G."/>
            <person name="Walton J.D."/>
            <person name="Blanchette R.A."/>
            <person name="Henrissat B."/>
            <person name="Martin F."/>
            <person name="Cullen D."/>
            <person name="Hibbett D.S."/>
            <person name="Grigoriev I.V."/>
        </authorList>
    </citation>
    <scope>NUCLEOTIDE SEQUENCE [LARGE SCALE GENOMIC DNA]</scope>
    <source>
        <strain evidence="2">FD-172 SS1</strain>
    </source>
</reference>
<protein>
    <recommendedName>
        <fullName evidence="3">Peptidase A1 domain-containing protein</fullName>
    </recommendedName>
</protein>
<evidence type="ECO:0000313" key="1">
    <source>
        <dbReference type="EMBL" id="KDQ16774.1"/>
    </source>
</evidence>
<proteinExistence type="predicted"/>